<evidence type="ECO:0000256" key="4">
    <source>
        <dbReference type="ARBA" id="ARBA00022989"/>
    </source>
</evidence>
<evidence type="ECO:0000256" key="8">
    <source>
        <dbReference type="SAM" id="Phobius"/>
    </source>
</evidence>
<evidence type="ECO:0000256" key="6">
    <source>
        <dbReference type="RuleBase" id="RU003945"/>
    </source>
</evidence>
<dbReference type="GO" id="GO:0005743">
    <property type="term" value="C:mitochondrial inner membrane"/>
    <property type="evidence" value="ECO:0007669"/>
    <property type="project" value="TreeGrafter"/>
</dbReference>
<keyword evidence="4 8" id="KW-1133">Transmembrane helix</keyword>
<feature type="transmembrane region" description="Helical" evidence="8">
    <location>
        <begin position="187"/>
        <end position="204"/>
    </location>
</feature>
<name>R4XBH9_TAPDE</name>
<dbReference type="AlphaFoldDB" id="R4XBH9"/>
<comment type="caution">
    <text evidence="10">The sequence shown here is derived from an EMBL/GenBank/DDBJ whole genome shotgun (WGS) entry which is preliminary data.</text>
</comment>
<dbReference type="PANTHER" id="PTHR12428:SF65">
    <property type="entry name" value="CYTOCHROME C OXIDASE ASSEMBLY PROTEIN COX18, MITOCHONDRIAL"/>
    <property type="match status" value="1"/>
</dbReference>
<dbReference type="Proteomes" id="UP000013776">
    <property type="component" value="Unassembled WGS sequence"/>
</dbReference>
<dbReference type="GO" id="GO:0032977">
    <property type="term" value="F:membrane insertase activity"/>
    <property type="evidence" value="ECO:0007669"/>
    <property type="project" value="InterPro"/>
</dbReference>
<keyword evidence="5 8" id="KW-0472">Membrane</keyword>
<feature type="transmembrane region" description="Helical" evidence="8">
    <location>
        <begin position="127"/>
        <end position="150"/>
    </location>
</feature>
<comment type="similarity">
    <text evidence="2 6">Belongs to the OXA1/ALB3/YidC family.</text>
</comment>
<dbReference type="Pfam" id="PF02096">
    <property type="entry name" value="60KD_IMP"/>
    <property type="match status" value="1"/>
</dbReference>
<protein>
    <recommendedName>
        <fullName evidence="9">Membrane insertase YidC/Oxa/ALB C-terminal domain-containing protein</fullName>
    </recommendedName>
</protein>
<evidence type="ECO:0000256" key="5">
    <source>
        <dbReference type="ARBA" id="ARBA00023136"/>
    </source>
</evidence>
<dbReference type="CDD" id="cd20069">
    <property type="entry name" value="5TM_Oxa1-like"/>
    <property type="match status" value="1"/>
</dbReference>
<evidence type="ECO:0000259" key="9">
    <source>
        <dbReference type="Pfam" id="PF02096"/>
    </source>
</evidence>
<feature type="region of interest" description="Disordered" evidence="7">
    <location>
        <begin position="278"/>
        <end position="319"/>
    </location>
</feature>
<keyword evidence="3 6" id="KW-0812">Transmembrane</keyword>
<reference evidence="10 11" key="1">
    <citation type="journal article" date="2013" name="MBio">
        <title>Genome sequencing of the plant pathogen Taphrina deformans, the causal agent of peach leaf curl.</title>
        <authorList>
            <person name="Cisse O.H."/>
            <person name="Almeida J.M.G.C.F."/>
            <person name="Fonseca A."/>
            <person name="Kumar A.A."/>
            <person name="Salojaervi J."/>
            <person name="Overmyer K."/>
            <person name="Hauser P.M."/>
            <person name="Pagni M."/>
        </authorList>
    </citation>
    <scope>NUCLEOTIDE SEQUENCE [LARGE SCALE GENOMIC DNA]</scope>
    <source>
        <strain evidence="11">PYCC 5710 / ATCC 11124 / CBS 356.35 / IMI 108563 / JCM 9778 / NBRC 8474</strain>
    </source>
</reference>
<evidence type="ECO:0000256" key="2">
    <source>
        <dbReference type="ARBA" id="ARBA00009877"/>
    </source>
</evidence>
<organism evidence="10 11">
    <name type="scientific">Taphrina deformans (strain PYCC 5710 / ATCC 11124 / CBS 356.35 / IMI 108563 / JCM 9778 / NBRC 8474)</name>
    <name type="common">Peach leaf curl fungus</name>
    <name type="synonym">Lalaria deformans</name>
    <dbReference type="NCBI Taxonomy" id="1097556"/>
    <lineage>
        <taxon>Eukaryota</taxon>
        <taxon>Fungi</taxon>
        <taxon>Dikarya</taxon>
        <taxon>Ascomycota</taxon>
        <taxon>Taphrinomycotina</taxon>
        <taxon>Taphrinomycetes</taxon>
        <taxon>Taphrinales</taxon>
        <taxon>Taphrinaceae</taxon>
        <taxon>Taphrina</taxon>
    </lineage>
</organism>
<gene>
    <name evidence="10" type="ORF">TAPDE_003080</name>
</gene>
<evidence type="ECO:0000256" key="7">
    <source>
        <dbReference type="SAM" id="MobiDB-lite"/>
    </source>
</evidence>
<evidence type="ECO:0000313" key="11">
    <source>
        <dbReference type="Proteomes" id="UP000013776"/>
    </source>
</evidence>
<dbReference type="InterPro" id="IPR001708">
    <property type="entry name" value="YidC/ALB3/OXA1/COX18"/>
</dbReference>
<dbReference type="eggNOG" id="KOG1239">
    <property type="taxonomic scope" value="Eukaryota"/>
</dbReference>
<dbReference type="EMBL" id="CAHR02000114">
    <property type="protein sequence ID" value="CCG82950.1"/>
    <property type="molecule type" value="Genomic_DNA"/>
</dbReference>
<dbReference type="GO" id="GO:0033617">
    <property type="term" value="P:mitochondrial respiratory chain complex IV assembly"/>
    <property type="evidence" value="ECO:0007669"/>
    <property type="project" value="TreeGrafter"/>
</dbReference>
<evidence type="ECO:0000256" key="3">
    <source>
        <dbReference type="ARBA" id="ARBA00022692"/>
    </source>
</evidence>
<keyword evidence="11" id="KW-1185">Reference proteome</keyword>
<feature type="domain" description="Membrane insertase YidC/Oxa/ALB C-terminal" evidence="9">
    <location>
        <begin position="50"/>
        <end position="270"/>
    </location>
</feature>
<dbReference type="OrthoDB" id="2148490at2759"/>
<dbReference type="InterPro" id="IPR028055">
    <property type="entry name" value="YidC/Oxa/ALB_C"/>
</dbReference>
<feature type="compositionally biased region" description="Polar residues" evidence="7">
    <location>
        <begin position="284"/>
        <end position="295"/>
    </location>
</feature>
<dbReference type="PANTHER" id="PTHR12428">
    <property type="entry name" value="OXA1"/>
    <property type="match status" value="1"/>
</dbReference>
<feature type="transmembrane region" description="Helical" evidence="8">
    <location>
        <begin position="50"/>
        <end position="70"/>
    </location>
</feature>
<feature type="compositionally biased region" description="Basic and acidic residues" evidence="7">
    <location>
        <begin position="304"/>
        <end position="319"/>
    </location>
</feature>
<accession>R4XBH9</accession>
<dbReference type="GO" id="GO:0032979">
    <property type="term" value="P:protein insertion into mitochondrial inner membrane from matrix"/>
    <property type="evidence" value="ECO:0007669"/>
    <property type="project" value="TreeGrafter"/>
</dbReference>
<sequence>MLRNFRRSQVSRCLPIRPILGTKSSRARFSALAAVHECLVTIHDVTHLPWYLVIPLSTFTLSLVTLPIAIRSRKNQLKIAALQPILGAQVGSLRTRLRRTSTPAGFSRDVSVASRALRRSLYRRHGVDLLSVLAVPALRFPLWLALSLAIRSMAGRGVPFVRPLAVEESFRVEGVAWMGDLTEVDTMLLLPVTFGLLSLINVEVMGGSSGGGGGAAAAGTGKGRLRVTVERGMRLFSVLMIPVAAQMPAALCLYWVSSAASTLGVNVWLNHRFPTTTTTTTATSVSQDAGTTQTRLELPGVDETAGKADEDGGKGRGRE</sequence>
<dbReference type="STRING" id="1097556.R4XBH9"/>
<evidence type="ECO:0000313" key="10">
    <source>
        <dbReference type="EMBL" id="CCG82950.1"/>
    </source>
</evidence>
<feature type="transmembrane region" description="Helical" evidence="8">
    <location>
        <begin position="235"/>
        <end position="256"/>
    </location>
</feature>
<evidence type="ECO:0000256" key="1">
    <source>
        <dbReference type="ARBA" id="ARBA00004141"/>
    </source>
</evidence>
<comment type="subcellular location">
    <subcellularLocation>
        <location evidence="1 6">Membrane</location>
        <topology evidence="1 6">Multi-pass membrane protein</topology>
    </subcellularLocation>
</comment>
<proteinExistence type="inferred from homology"/>